<sequence>MSQINTMSHLGTLNRAAFLRLVGGSIAAAAGLPLLTACGPDKPDGTAPAGNASPPAKPTGTATLAVIGTVASLDPARKGDYQSYYVTEAAYDGLTNWKQDPVELAPGLATSWSSNADATIWTFELRTDVTFHDGTPLTATAVKKSFEHYRSGKGSFMGAYVGDFASIDDSRPSTVVITYPRPFPDLARNAPWLGIVSAQALTGTPDEIAARLDRTSAGAGAFQVTRSNDGGTVTATAFDKYWGTGPYLAKLVFRSLPDESARVAALRSGDVDWIPQVSPQPFKQLRSAYQSSTTASWLQTMAIFAADRGPTDNRLVRQAIAYAIDRAAIVKALMQDEAQVAQSNIPPGCYGYVEATPRYQPDPAKVKSLLSGLGTLPTIVVGYDAGSDYRQKLGQVIASQLSAAGIPATAQVMSGADSQNEFDATKPRKYHLFLTQFGWINGGPFFYAPGGAYNLAALARYTDPAFLDLQTRASSVADGPQRLDLMQQLQNSAAEEMFALALFNIQATDVFSRELSGYLTPADGFGPRFNATYRNR</sequence>
<dbReference type="Gene3D" id="3.10.105.10">
    <property type="entry name" value="Dipeptide-binding Protein, Domain 3"/>
    <property type="match status" value="1"/>
</dbReference>
<keyword evidence="6" id="KW-1185">Reference proteome</keyword>
<dbReference type="Proteomes" id="UP000642070">
    <property type="component" value="Unassembled WGS sequence"/>
</dbReference>
<dbReference type="GO" id="GO:0043190">
    <property type="term" value="C:ATP-binding cassette (ABC) transporter complex"/>
    <property type="evidence" value="ECO:0007669"/>
    <property type="project" value="InterPro"/>
</dbReference>
<name>A0A917UBJ8_9ACTN</name>
<evidence type="ECO:0000256" key="1">
    <source>
        <dbReference type="ARBA" id="ARBA00005695"/>
    </source>
</evidence>
<protein>
    <submittedName>
        <fullName evidence="5">ABC transporter substrate-binding protein</fullName>
    </submittedName>
</protein>
<reference evidence="5" key="1">
    <citation type="journal article" date="2014" name="Int. J. Syst. Evol. Microbiol.">
        <title>Complete genome sequence of Corynebacterium casei LMG S-19264T (=DSM 44701T), isolated from a smear-ripened cheese.</title>
        <authorList>
            <consortium name="US DOE Joint Genome Institute (JGI-PGF)"/>
            <person name="Walter F."/>
            <person name="Albersmeier A."/>
            <person name="Kalinowski J."/>
            <person name="Ruckert C."/>
        </authorList>
    </citation>
    <scope>NUCLEOTIDE SEQUENCE</scope>
    <source>
        <strain evidence="5">JCM 19831</strain>
    </source>
</reference>
<reference evidence="5" key="2">
    <citation type="submission" date="2020-09" db="EMBL/GenBank/DDBJ databases">
        <authorList>
            <person name="Sun Q."/>
            <person name="Ohkuma M."/>
        </authorList>
    </citation>
    <scope>NUCLEOTIDE SEQUENCE</scope>
    <source>
        <strain evidence="5">JCM 19831</strain>
    </source>
</reference>
<evidence type="ECO:0000256" key="2">
    <source>
        <dbReference type="ARBA" id="ARBA00022448"/>
    </source>
</evidence>
<dbReference type="CDD" id="cd00995">
    <property type="entry name" value="PBP2_NikA_DppA_OppA_like"/>
    <property type="match status" value="1"/>
</dbReference>
<dbReference type="GO" id="GO:0015833">
    <property type="term" value="P:peptide transport"/>
    <property type="evidence" value="ECO:0007669"/>
    <property type="project" value="TreeGrafter"/>
</dbReference>
<comment type="caution">
    <text evidence="5">The sequence shown here is derived from an EMBL/GenBank/DDBJ whole genome shotgun (WGS) entry which is preliminary data.</text>
</comment>
<dbReference type="EMBL" id="BMPI01000059">
    <property type="protein sequence ID" value="GGM69771.1"/>
    <property type="molecule type" value="Genomic_DNA"/>
</dbReference>
<dbReference type="GO" id="GO:1904680">
    <property type="term" value="F:peptide transmembrane transporter activity"/>
    <property type="evidence" value="ECO:0007669"/>
    <property type="project" value="TreeGrafter"/>
</dbReference>
<dbReference type="Gene3D" id="3.40.190.10">
    <property type="entry name" value="Periplasmic binding protein-like II"/>
    <property type="match status" value="1"/>
</dbReference>
<dbReference type="PIRSF" id="PIRSF002741">
    <property type="entry name" value="MppA"/>
    <property type="match status" value="1"/>
</dbReference>
<dbReference type="AlphaFoldDB" id="A0A917UBJ8"/>
<organism evidence="5 6">
    <name type="scientific">Dactylosporangium sucinum</name>
    <dbReference type="NCBI Taxonomy" id="1424081"/>
    <lineage>
        <taxon>Bacteria</taxon>
        <taxon>Bacillati</taxon>
        <taxon>Actinomycetota</taxon>
        <taxon>Actinomycetes</taxon>
        <taxon>Micromonosporales</taxon>
        <taxon>Micromonosporaceae</taxon>
        <taxon>Dactylosporangium</taxon>
    </lineage>
</organism>
<accession>A0A917UBJ8</accession>
<dbReference type="PANTHER" id="PTHR30290">
    <property type="entry name" value="PERIPLASMIC BINDING COMPONENT OF ABC TRANSPORTER"/>
    <property type="match status" value="1"/>
</dbReference>
<keyword evidence="3" id="KW-0732">Signal</keyword>
<feature type="domain" description="Solute-binding protein family 5" evidence="4">
    <location>
        <begin position="103"/>
        <end position="444"/>
    </location>
</feature>
<dbReference type="PANTHER" id="PTHR30290:SF9">
    <property type="entry name" value="OLIGOPEPTIDE-BINDING PROTEIN APPA"/>
    <property type="match status" value="1"/>
</dbReference>
<keyword evidence="2" id="KW-0813">Transport</keyword>
<dbReference type="Pfam" id="PF00496">
    <property type="entry name" value="SBP_bac_5"/>
    <property type="match status" value="1"/>
</dbReference>
<dbReference type="InterPro" id="IPR000914">
    <property type="entry name" value="SBP_5_dom"/>
</dbReference>
<gene>
    <name evidence="5" type="ORF">GCM10007977_084390</name>
</gene>
<evidence type="ECO:0000313" key="5">
    <source>
        <dbReference type="EMBL" id="GGM69771.1"/>
    </source>
</evidence>
<dbReference type="InterPro" id="IPR039424">
    <property type="entry name" value="SBP_5"/>
</dbReference>
<proteinExistence type="inferred from homology"/>
<evidence type="ECO:0000259" key="4">
    <source>
        <dbReference type="Pfam" id="PF00496"/>
    </source>
</evidence>
<evidence type="ECO:0000313" key="6">
    <source>
        <dbReference type="Proteomes" id="UP000642070"/>
    </source>
</evidence>
<dbReference type="RefSeq" id="WP_190255683.1">
    <property type="nucleotide sequence ID" value="NZ_BMPI01000059.1"/>
</dbReference>
<dbReference type="InterPro" id="IPR030678">
    <property type="entry name" value="Peptide/Ni-bd"/>
</dbReference>
<evidence type="ECO:0000256" key="3">
    <source>
        <dbReference type="ARBA" id="ARBA00022729"/>
    </source>
</evidence>
<dbReference type="SUPFAM" id="SSF53850">
    <property type="entry name" value="Periplasmic binding protein-like II"/>
    <property type="match status" value="1"/>
</dbReference>
<comment type="similarity">
    <text evidence="1">Belongs to the bacterial solute-binding protein 5 family.</text>
</comment>
<dbReference type="GO" id="GO:0042597">
    <property type="term" value="C:periplasmic space"/>
    <property type="evidence" value="ECO:0007669"/>
    <property type="project" value="UniProtKB-ARBA"/>
</dbReference>